<reference evidence="4" key="2">
    <citation type="submission" date="2025-08" db="UniProtKB">
        <authorList>
            <consortium name="RefSeq"/>
        </authorList>
    </citation>
    <scope>IDENTIFICATION</scope>
    <source>
        <tissue evidence="4">Etiolated seedlings</tissue>
    </source>
</reference>
<dbReference type="RefSeq" id="XP_027191981.1">
    <property type="nucleotide sequence ID" value="XM_027336180.1"/>
</dbReference>
<dbReference type="PROSITE" id="PS52045">
    <property type="entry name" value="NEPROSIN_PEP_CD"/>
    <property type="match status" value="1"/>
</dbReference>
<feature type="chain" id="PRO_5018616305" evidence="1">
    <location>
        <begin position="21"/>
        <end position="379"/>
    </location>
</feature>
<proteinExistence type="predicted"/>
<organism evidence="3 4">
    <name type="scientific">Cicer arietinum</name>
    <name type="common">Chickpea</name>
    <name type="synonym">Garbanzo</name>
    <dbReference type="NCBI Taxonomy" id="3827"/>
    <lineage>
        <taxon>Eukaryota</taxon>
        <taxon>Viridiplantae</taxon>
        <taxon>Streptophyta</taxon>
        <taxon>Embryophyta</taxon>
        <taxon>Tracheophyta</taxon>
        <taxon>Spermatophyta</taxon>
        <taxon>Magnoliopsida</taxon>
        <taxon>eudicotyledons</taxon>
        <taxon>Gunneridae</taxon>
        <taxon>Pentapetalae</taxon>
        <taxon>rosids</taxon>
        <taxon>fabids</taxon>
        <taxon>Fabales</taxon>
        <taxon>Fabaceae</taxon>
        <taxon>Papilionoideae</taxon>
        <taxon>50 kb inversion clade</taxon>
        <taxon>NPAAA clade</taxon>
        <taxon>Hologalegina</taxon>
        <taxon>IRL clade</taxon>
        <taxon>Cicereae</taxon>
        <taxon>Cicer</taxon>
    </lineage>
</organism>
<dbReference type="InterPro" id="IPR004314">
    <property type="entry name" value="Neprosin"/>
</dbReference>
<gene>
    <name evidence="4" type="primary">LOC101488774</name>
</gene>
<dbReference type="AlphaFoldDB" id="A0A3Q7Y2I7"/>
<evidence type="ECO:0000313" key="3">
    <source>
        <dbReference type="Proteomes" id="UP000087171"/>
    </source>
</evidence>
<protein>
    <submittedName>
        <fullName evidence="4">Uncharacterized protein LOC101488774 isoform X1</fullName>
    </submittedName>
</protein>
<sequence length="379" mass="42556">MALFLVLVVSLCISCCRVGGYVSDIIVHQVDNDFDCVDMYKQPTLQHPLLKNHKIQLNPTFTRNTVQRRSSSFINKVIGGCPIGKVPIYKKRVRHQNIINASSKLQTEDFHQDYEHYNSDHVSDIFATLDTTQSTTFHGASAIIGLYNLSLQGNQFSLSSIRIESGPPTEINIIQIGVGVHPKLYGDSQLRITALWTVDSYYKTRCYNYECQGFVQVNQNKSYTLGNVISPSNSIGSTEKYALGVKIKQDPSTGHWWLFLDRDEIQVGYWPKELFNHLSIGASLIRFGGETYAPPNIDNPSMGSGRLPQEGFKNSSFMGRLEIIDSKYSEISVNPEHMKKYSDANSNCYDLLYHGYEGVVYRQAFLYGGPGGLSGQCDI</sequence>
<accession>A0A3Q7Y2I7</accession>
<dbReference type="Pfam" id="PF14365">
    <property type="entry name" value="Neprosin_AP"/>
    <property type="match status" value="1"/>
</dbReference>
<dbReference type="Proteomes" id="UP000087171">
    <property type="component" value="Chromosome Ca6"/>
</dbReference>
<feature type="domain" description="Neprosin PEP catalytic" evidence="2">
    <location>
        <begin position="116"/>
        <end position="378"/>
    </location>
</feature>
<evidence type="ECO:0000259" key="2">
    <source>
        <dbReference type="PROSITE" id="PS52045"/>
    </source>
</evidence>
<reference evidence="3" key="1">
    <citation type="journal article" date="2013" name="Nat. Biotechnol.">
        <title>Draft genome sequence of chickpea (Cicer arietinum) provides a resource for trait improvement.</title>
        <authorList>
            <person name="Varshney R.K."/>
            <person name="Song C."/>
            <person name="Saxena R.K."/>
            <person name="Azam S."/>
            <person name="Yu S."/>
            <person name="Sharpe A.G."/>
            <person name="Cannon S."/>
            <person name="Baek J."/>
            <person name="Rosen B.D."/>
            <person name="Tar'an B."/>
            <person name="Millan T."/>
            <person name="Zhang X."/>
            <person name="Ramsay L.D."/>
            <person name="Iwata A."/>
            <person name="Wang Y."/>
            <person name="Nelson W."/>
            <person name="Farmer A.D."/>
            <person name="Gaur P.M."/>
            <person name="Soderlund C."/>
            <person name="Penmetsa R.V."/>
            <person name="Xu C."/>
            <person name="Bharti A.K."/>
            <person name="He W."/>
            <person name="Winter P."/>
            <person name="Zhao S."/>
            <person name="Hane J.K."/>
            <person name="Carrasquilla-Garcia N."/>
            <person name="Condie J.A."/>
            <person name="Upadhyaya H.D."/>
            <person name="Luo M.C."/>
            <person name="Thudi M."/>
            <person name="Gowda C.L."/>
            <person name="Singh N.P."/>
            <person name="Lichtenzveig J."/>
            <person name="Gali K.K."/>
            <person name="Rubio J."/>
            <person name="Nadarajan N."/>
            <person name="Dolezel J."/>
            <person name="Bansal K.C."/>
            <person name="Xu X."/>
            <person name="Edwards D."/>
            <person name="Zhang G."/>
            <person name="Kahl G."/>
            <person name="Gil J."/>
            <person name="Singh K.B."/>
            <person name="Datta S.K."/>
            <person name="Jackson S.A."/>
            <person name="Wang J."/>
            <person name="Cook D.R."/>
        </authorList>
    </citation>
    <scope>NUCLEOTIDE SEQUENCE [LARGE SCALE GENOMIC DNA]</scope>
    <source>
        <strain evidence="3">cv. CDC Frontier</strain>
    </source>
</reference>
<keyword evidence="1" id="KW-0732">Signal</keyword>
<dbReference type="OrthoDB" id="1858978at2759"/>
<dbReference type="STRING" id="3827.A0A3Q7Y2I7"/>
<dbReference type="InterPro" id="IPR025521">
    <property type="entry name" value="Neprosin_propep"/>
</dbReference>
<feature type="signal peptide" evidence="1">
    <location>
        <begin position="1"/>
        <end position="20"/>
    </location>
</feature>
<dbReference type="InterPro" id="IPR053168">
    <property type="entry name" value="Glutamic_endopeptidase"/>
</dbReference>
<dbReference type="Gene3D" id="3.90.1320.10">
    <property type="entry name" value="Outer-capsid protein sigma 3, large lobe"/>
    <property type="match status" value="1"/>
</dbReference>
<evidence type="ECO:0000313" key="4">
    <source>
        <dbReference type="RefSeq" id="XP_027191981.1"/>
    </source>
</evidence>
<dbReference type="PANTHER" id="PTHR31589">
    <property type="entry name" value="PROTEIN, PUTATIVE (DUF239)-RELATED-RELATED"/>
    <property type="match status" value="1"/>
</dbReference>
<name>A0A3Q7Y2I7_CICAR</name>
<evidence type="ECO:0000256" key="1">
    <source>
        <dbReference type="SAM" id="SignalP"/>
    </source>
</evidence>
<keyword evidence="3" id="KW-1185">Reference proteome</keyword>
<dbReference type="Pfam" id="PF03080">
    <property type="entry name" value="Neprosin"/>
    <property type="match status" value="1"/>
</dbReference>
<dbReference type="PANTHER" id="PTHR31589:SF233">
    <property type="entry name" value="PROTEIN, PUTATIVE (DUF239)-RELATED"/>
    <property type="match status" value="1"/>
</dbReference>